<dbReference type="PANTHER" id="PTHR22895:SF0">
    <property type="entry name" value="ARMADILLO REPEAT-CONTAINING PROTEIN 6"/>
    <property type="match status" value="1"/>
</dbReference>
<dbReference type="Gene3D" id="1.25.10.10">
    <property type="entry name" value="Leucine-rich Repeat Variant"/>
    <property type="match status" value="1"/>
</dbReference>
<proteinExistence type="predicted"/>
<keyword evidence="1" id="KW-0677">Repeat</keyword>
<dbReference type="PANTHER" id="PTHR22895">
    <property type="entry name" value="ARMADILLO REPEAT-CONTAINING PROTEIN 6"/>
    <property type="match status" value="1"/>
</dbReference>
<evidence type="ECO:0000313" key="2">
    <source>
        <dbReference type="EMBL" id="KAL3782272.1"/>
    </source>
</evidence>
<gene>
    <name evidence="2" type="ORF">ACHAWO_003606</name>
</gene>
<evidence type="ECO:0000313" key="3">
    <source>
        <dbReference type="Proteomes" id="UP001530400"/>
    </source>
</evidence>
<dbReference type="InterPro" id="IPR016024">
    <property type="entry name" value="ARM-type_fold"/>
</dbReference>
<name>A0ABD3P3Q1_9STRA</name>
<reference evidence="2 3" key="1">
    <citation type="submission" date="2024-10" db="EMBL/GenBank/DDBJ databases">
        <title>Updated reference genomes for cyclostephanoid diatoms.</title>
        <authorList>
            <person name="Roberts W.R."/>
            <person name="Alverson A.J."/>
        </authorList>
    </citation>
    <scope>NUCLEOTIDE SEQUENCE [LARGE SCALE GENOMIC DNA]</scope>
    <source>
        <strain evidence="2 3">AJA010-31</strain>
    </source>
</reference>
<dbReference type="SMART" id="SM00185">
    <property type="entry name" value="ARM"/>
    <property type="match status" value="4"/>
</dbReference>
<comment type="caution">
    <text evidence="2">The sequence shown here is derived from an EMBL/GenBank/DDBJ whole genome shotgun (WGS) entry which is preliminary data.</text>
</comment>
<dbReference type="Proteomes" id="UP001530400">
    <property type="component" value="Unassembled WGS sequence"/>
</dbReference>
<dbReference type="AlphaFoldDB" id="A0ABD3P3Q1"/>
<dbReference type="EMBL" id="JALLPJ020000813">
    <property type="protein sequence ID" value="KAL3782272.1"/>
    <property type="molecule type" value="Genomic_DNA"/>
</dbReference>
<keyword evidence="3" id="KW-1185">Reference proteome</keyword>
<sequence>MLHLLQLAIIATKNCESAKVGYVQGGGVKVISAYLKLSNNAIIEATCNLLASLSRYDDFRENAGPMGAAANTSSAHDHALEFHRLNVEERLVEVARGVLGELDDANATDSENNGNASADRLAVAVLTALRVLAVNDDIIQTMVALGVLPVVTKALELSCKENTVSIASEQSTHRKSRLTSASLGLLRNLCGNDEIKTNLCLGSSDQTSAFATPSSLPYLILAMQLYPSVATLQEHACGTLAAMALRKPANAHAIIDQGGPRYILTAMKRHDMNPSVQRQGALAVRNLVSRLLRECPEDGEKGKEERTAIRDSFLELGAEDILRNVTGRHQGSIDEAYAALRDLGCKVSLIKFNGDEQQQGQVQRTLMFGEKHNSNFRPVYDDSEGLEKGVDEAISQFSI</sequence>
<dbReference type="InterPro" id="IPR000225">
    <property type="entry name" value="Armadillo"/>
</dbReference>
<dbReference type="SUPFAM" id="SSF48371">
    <property type="entry name" value="ARM repeat"/>
    <property type="match status" value="1"/>
</dbReference>
<evidence type="ECO:0000256" key="1">
    <source>
        <dbReference type="ARBA" id="ARBA00022737"/>
    </source>
</evidence>
<dbReference type="InterPro" id="IPR011989">
    <property type="entry name" value="ARM-like"/>
</dbReference>
<organism evidence="2 3">
    <name type="scientific">Cyclotella atomus</name>
    <dbReference type="NCBI Taxonomy" id="382360"/>
    <lineage>
        <taxon>Eukaryota</taxon>
        <taxon>Sar</taxon>
        <taxon>Stramenopiles</taxon>
        <taxon>Ochrophyta</taxon>
        <taxon>Bacillariophyta</taxon>
        <taxon>Coscinodiscophyceae</taxon>
        <taxon>Thalassiosirophycidae</taxon>
        <taxon>Stephanodiscales</taxon>
        <taxon>Stephanodiscaceae</taxon>
        <taxon>Cyclotella</taxon>
    </lineage>
</organism>
<protein>
    <submittedName>
        <fullName evidence="2">Uncharacterized protein</fullName>
    </submittedName>
</protein>
<accession>A0ABD3P3Q1</accession>